<keyword evidence="1" id="KW-0472">Membrane</keyword>
<reference evidence="2 3" key="1">
    <citation type="submission" date="2015-05" db="EMBL/GenBank/DDBJ databases">
        <title>Whole genome sequence and identification of bacterial endophytes from Costus igneus.</title>
        <authorList>
            <person name="Lee Y.P."/>
            <person name="Gan H.M."/>
            <person name="Eng W."/>
            <person name="Wheatley M.S."/>
            <person name="Caraballo A."/>
            <person name="Polter S."/>
            <person name="Savka M.A."/>
            <person name="Hudson A.O."/>
        </authorList>
    </citation>
    <scope>NUCLEOTIDE SEQUENCE [LARGE SCALE GENOMIC DNA]</scope>
    <source>
        <strain evidence="2 3">RIT379</strain>
    </source>
</reference>
<sequence>MLLEERKRLLIKEPCSTIENTRNKKEFQFLINKFLSKKLSLVVMIVLHLINNVLYLLSVENKIHFLNIKNLSVE</sequence>
<dbReference type="AlphaFoldDB" id="A0A0J1HLE7"/>
<protein>
    <submittedName>
        <fullName evidence="2">Uncharacterized protein</fullName>
    </submittedName>
</protein>
<evidence type="ECO:0000313" key="2">
    <source>
        <dbReference type="EMBL" id="KLV14563.1"/>
    </source>
</evidence>
<dbReference type="EMBL" id="LDPH01000067">
    <property type="protein sequence ID" value="KLV14563.1"/>
    <property type="molecule type" value="Genomic_DNA"/>
</dbReference>
<evidence type="ECO:0000313" key="3">
    <source>
        <dbReference type="Proteomes" id="UP000036045"/>
    </source>
</evidence>
<accession>A0A0J1HLE7</accession>
<gene>
    <name evidence="2" type="ORF">ABW02_25970</name>
</gene>
<keyword evidence="1" id="KW-0812">Transmembrane</keyword>
<dbReference type="PATRIC" id="fig|1397.4.peg.5016"/>
<proteinExistence type="predicted"/>
<organism evidence="2 3">
    <name type="scientific">Niallia circulans</name>
    <name type="common">Bacillus circulans</name>
    <dbReference type="NCBI Taxonomy" id="1397"/>
    <lineage>
        <taxon>Bacteria</taxon>
        <taxon>Bacillati</taxon>
        <taxon>Bacillota</taxon>
        <taxon>Bacilli</taxon>
        <taxon>Bacillales</taxon>
        <taxon>Bacillaceae</taxon>
        <taxon>Niallia</taxon>
    </lineage>
</organism>
<comment type="caution">
    <text evidence="2">The sequence shown here is derived from an EMBL/GenBank/DDBJ whole genome shotgun (WGS) entry which is preliminary data.</text>
</comment>
<evidence type="ECO:0000256" key="1">
    <source>
        <dbReference type="SAM" id="Phobius"/>
    </source>
</evidence>
<dbReference type="Proteomes" id="UP000036045">
    <property type="component" value="Unassembled WGS sequence"/>
</dbReference>
<name>A0A0J1HLE7_NIACI</name>
<keyword evidence="3" id="KW-1185">Reference proteome</keyword>
<keyword evidence="1" id="KW-1133">Transmembrane helix</keyword>
<feature type="transmembrane region" description="Helical" evidence="1">
    <location>
        <begin position="39"/>
        <end position="57"/>
    </location>
</feature>